<comment type="caution">
    <text evidence="1">The sequence shown here is derived from an EMBL/GenBank/DDBJ whole genome shotgun (WGS) entry which is preliminary data.</text>
</comment>
<dbReference type="Gene3D" id="1.10.600.10">
    <property type="entry name" value="Farnesyl Diphosphate Synthase"/>
    <property type="match status" value="1"/>
</dbReference>
<evidence type="ECO:0000313" key="2">
    <source>
        <dbReference type="Proteomes" id="UP001595975"/>
    </source>
</evidence>
<dbReference type="EMBL" id="JBHSOF010000016">
    <property type="protein sequence ID" value="MFC5664276.1"/>
    <property type="molecule type" value="Genomic_DNA"/>
</dbReference>
<dbReference type="InterPro" id="IPR008949">
    <property type="entry name" value="Isoprenoid_synthase_dom_sf"/>
</dbReference>
<dbReference type="Proteomes" id="UP001595975">
    <property type="component" value="Unassembled WGS sequence"/>
</dbReference>
<gene>
    <name evidence="1" type="ORF">ACFP3U_14945</name>
</gene>
<sequence>MIRPSSPSGSRIHRRAVAERIPYLAAYRQVLAGGLAAHRRRILDLATEEQRPHLDRYLTGFTHWQLHSRRYRWHDLYPGLNGSTDGEG</sequence>
<evidence type="ECO:0000313" key="1">
    <source>
        <dbReference type="EMBL" id="MFC5664276.1"/>
    </source>
</evidence>
<name>A0ABW0X717_9ACTN</name>
<keyword evidence="2" id="KW-1185">Reference proteome</keyword>
<reference evidence="2" key="1">
    <citation type="journal article" date="2019" name="Int. J. Syst. Evol. Microbiol.">
        <title>The Global Catalogue of Microorganisms (GCM) 10K type strain sequencing project: providing services to taxonomists for standard genome sequencing and annotation.</title>
        <authorList>
            <consortium name="The Broad Institute Genomics Platform"/>
            <consortium name="The Broad Institute Genome Sequencing Center for Infectious Disease"/>
            <person name="Wu L."/>
            <person name="Ma J."/>
        </authorList>
    </citation>
    <scope>NUCLEOTIDE SEQUENCE [LARGE SCALE GENOMIC DNA]</scope>
    <source>
        <strain evidence="2">CGMCC 4.1437</strain>
    </source>
</reference>
<accession>A0ABW0X717</accession>
<organism evidence="1 2">
    <name type="scientific">Kitasatospora misakiensis</name>
    <dbReference type="NCBI Taxonomy" id="67330"/>
    <lineage>
        <taxon>Bacteria</taxon>
        <taxon>Bacillati</taxon>
        <taxon>Actinomycetota</taxon>
        <taxon>Actinomycetes</taxon>
        <taxon>Kitasatosporales</taxon>
        <taxon>Streptomycetaceae</taxon>
        <taxon>Kitasatospora</taxon>
    </lineage>
</organism>
<protein>
    <submittedName>
        <fullName evidence="1">Uncharacterized protein</fullName>
    </submittedName>
</protein>
<dbReference type="RefSeq" id="WP_380225976.1">
    <property type="nucleotide sequence ID" value="NZ_JBHSOF010000016.1"/>
</dbReference>
<proteinExistence type="predicted"/>